<protein>
    <recommendedName>
        <fullName evidence="1">F-box domain-containing protein</fullName>
    </recommendedName>
</protein>
<dbReference type="Proteomes" id="UP000315295">
    <property type="component" value="Unassembled WGS sequence"/>
</dbReference>
<dbReference type="SMART" id="SM00256">
    <property type="entry name" value="FBOX"/>
    <property type="match status" value="1"/>
</dbReference>
<dbReference type="Gene3D" id="1.20.1280.50">
    <property type="match status" value="1"/>
</dbReference>
<evidence type="ECO:0000259" key="1">
    <source>
        <dbReference type="PROSITE" id="PS50181"/>
    </source>
</evidence>
<dbReference type="SUPFAM" id="SSF81383">
    <property type="entry name" value="F-box domain"/>
    <property type="match status" value="1"/>
</dbReference>
<reference evidence="2 3" key="1">
    <citation type="journal article" date="2019" name="G3 (Bethesda)">
        <title>Sequencing of a Wild Apple (Malus baccata) Genome Unravels the Differences Between Cultivated and Wild Apple Species Regarding Disease Resistance and Cold Tolerance.</title>
        <authorList>
            <person name="Chen X."/>
        </authorList>
    </citation>
    <scope>NUCLEOTIDE SEQUENCE [LARGE SCALE GENOMIC DNA]</scope>
    <source>
        <strain evidence="3">cv. Shandingzi</strain>
        <tissue evidence="2">Leaves</tissue>
    </source>
</reference>
<dbReference type="CDD" id="cd22157">
    <property type="entry name" value="F-box_AtFBW1-like"/>
    <property type="match status" value="1"/>
</dbReference>
<comment type="caution">
    <text evidence="2">The sequence shown here is derived from an EMBL/GenBank/DDBJ whole genome shotgun (WGS) entry which is preliminary data.</text>
</comment>
<evidence type="ECO:0000313" key="3">
    <source>
        <dbReference type="Proteomes" id="UP000315295"/>
    </source>
</evidence>
<dbReference type="NCBIfam" id="TIGR01640">
    <property type="entry name" value="F_box_assoc_1"/>
    <property type="match status" value="1"/>
</dbReference>
<dbReference type="PANTHER" id="PTHR35546">
    <property type="entry name" value="F-BOX PROTEIN INTERACTION DOMAIN PROTEIN-RELATED"/>
    <property type="match status" value="1"/>
</dbReference>
<name>A0A540LVE5_MALBA</name>
<dbReference type="InterPro" id="IPR055290">
    <property type="entry name" value="At3g26010-like"/>
</dbReference>
<dbReference type="PANTHER" id="PTHR35546:SF130">
    <property type="entry name" value="EXPRESSED PROTEIN"/>
    <property type="match status" value="1"/>
</dbReference>
<keyword evidence="3" id="KW-1185">Reference proteome</keyword>
<proteinExistence type="predicted"/>
<dbReference type="Pfam" id="PF24750">
    <property type="entry name" value="b-prop_At3g26010-like"/>
    <property type="match status" value="1"/>
</dbReference>
<organism evidence="2 3">
    <name type="scientific">Malus baccata</name>
    <name type="common">Siberian crab apple</name>
    <name type="synonym">Pyrus baccata</name>
    <dbReference type="NCBI Taxonomy" id="106549"/>
    <lineage>
        <taxon>Eukaryota</taxon>
        <taxon>Viridiplantae</taxon>
        <taxon>Streptophyta</taxon>
        <taxon>Embryophyta</taxon>
        <taxon>Tracheophyta</taxon>
        <taxon>Spermatophyta</taxon>
        <taxon>Magnoliopsida</taxon>
        <taxon>eudicotyledons</taxon>
        <taxon>Gunneridae</taxon>
        <taxon>Pentapetalae</taxon>
        <taxon>rosids</taxon>
        <taxon>fabids</taxon>
        <taxon>Rosales</taxon>
        <taxon>Rosaceae</taxon>
        <taxon>Amygdaloideae</taxon>
        <taxon>Maleae</taxon>
        <taxon>Malus</taxon>
    </lineage>
</organism>
<sequence>MYIDDLPHHLLVEILCRLPYKIVIQCNCVSKQWFSVISDPSFIHRFVRQQGHTDSDTILLDISTQVLRDVLLYTVRSISDEFKTREISFPWGQCSLSLFPWMQRVVATHNDLILCCRVRSFERRYERDYCICNPYTKQSIKLPPPPRVHDLTVRAGLICDNPYYNPTEDGCTTVKFNTEYRYRVVRIPRKCDDLSSFTVEMFSSETGEWREIVILCSPGSKFVCVHHPCIALDGMLYWMDHNGRLFGFDPFNNMNSTIRGTAKFVDDNELCRFIEFGDSPYIMDALCSYTLGECRGRLRLFLQDESGENLFIWEWKEVEKQQGNINGVKLMEWCLIKRVSWEEMVPKDNPAIAKWLKEEKWSWTGMLVGDPNDGDVLYLHRKHDILLCNVRTKTWLWRTEPQSPSNYRSFQFSHRCWPTPIPRLHYS</sequence>
<feature type="domain" description="F-box" evidence="1">
    <location>
        <begin position="1"/>
        <end position="46"/>
    </location>
</feature>
<dbReference type="PROSITE" id="PS50181">
    <property type="entry name" value="FBOX"/>
    <property type="match status" value="1"/>
</dbReference>
<accession>A0A540LVE5</accession>
<dbReference type="Pfam" id="PF12937">
    <property type="entry name" value="F-box-like"/>
    <property type="match status" value="1"/>
</dbReference>
<dbReference type="InterPro" id="IPR001810">
    <property type="entry name" value="F-box_dom"/>
</dbReference>
<dbReference type="AlphaFoldDB" id="A0A540LVE5"/>
<gene>
    <name evidence="2" type="ORF">C1H46_024169</name>
</gene>
<dbReference type="InterPro" id="IPR056592">
    <property type="entry name" value="Beta-prop_At3g26010-like"/>
</dbReference>
<dbReference type="InterPro" id="IPR036047">
    <property type="entry name" value="F-box-like_dom_sf"/>
</dbReference>
<dbReference type="InterPro" id="IPR017451">
    <property type="entry name" value="F-box-assoc_interact_dom"/>
</dbReference>
<dbReference type="EMBL" id="VIEB01000457">
    <property type="protein sequence ID" value="TQD90252.1"/>
    <property type="molecule type" value="Genomic_DNA"/>
</dbReference>
<dbReference type="STRING" id="106549.A0A540LVE5"/>
<evidence type="ECO:0000313" key="2">
    <source>
        <dbReference type="EMBL" id="TQD90252.1"/>
    </source>
</evidence>